<evidence type="ECO:0000313" key="2">
    <source>
        <dbReference type="Proteomes" id="UP001597319"/>
    </source>
</evidence>
<comment type="caution">
    <text evidence="1">The sequence shown here is derived from an EMBL/GenBank/DDBJ whole genome shotgun (WGS) entry which is preliminary data.</text>
</comment>
<dbReference type="EMBL" id="JBHULE010000002">
    <property type="protein sequence ID" value="MFD2561465.1"/>
    <property type="molecule type" value="Genomic_DNA"/>
</dbReference>
<proteinExistence type="predicted"/>
<dbReference type="PROSITE" id="PS51257">
    <property type="entry name" value="PROKAR_LIPOPROTEIN"/>
    <property type="match status" value="1"/>
</dbReference>
<protein>
    <recommendedName>
        <fullName evidence="3">Lipoprotein</fullName>
    </recommendedName>
</protein>
<dbReference type="RefSeq" id="WP_378289190.1">
    <property type="nucleotide sequence ID" value="NZ_JBHULE010000002.1"/>
</dbReference>
<accession>A0ABW5L982</accession>
<sequence>MITNDKIHNCKIQPCFFAFFTLSCNFLEDKKEGNTEDKDKKEEDNRLYFEGEIKLSESRGLYGSLTKVHTTYYISENKIKREQEWGGVYSMLENYAGIIIDLKKDRVVMYYADKLSSTRNKHTLSIKDYKTHLKTKVMPKGIPSPVDRTFELLLDYRLINQVKDSTVIKGFKSDFTRYHDDTDFLKQDVFDSKEIKVKRELLEMVFMNLPEEINFPLKSEVKTTFSEISNDSIIKGKQTKAIDQLARNILRKKDSTVKKETDLEKLSKNKWLNMGLKILKKGVDLNIHITADVSDFSVRTLTNIDVSIPSGDFTEILDFDEFLNTLPTGGSVDFDD</sequence>
<organism evidence="1 2">
    <name type="scientific">Aquimarina rubra</name>
    <dbReference type="NCBI Taxonomy" id="1920033"/>
    <lineage>
        <taxon>Bacteria</taxon>
        <taxon>Pseudomonadati</taxon>
        <taxon>Bacteroidota</taxon>
        <taxon>Flavobacteriia</taxon>
        <taxon>Flavobacteriales</taxon>
        <taxon>Flavobacteriaceae</taxon>
        <taxon>Aquimarina</taxon>
    </lineage>
</organism>
<dbReference type="Proteomes" id="UP001597319">
    <property type="component" value="Unassembled WGS sequence"/>
</dbReference>
<gene>
    <name evidence="1" type="ORF">ACFSR1_02210</name>
</gene>
<keyword evidence="2" id="KW-1185">Reference proteome</keyword>
<reference evidence="2" key="1">
    <citation type="journal article" date="2019" name="Int. J. Syst. Evol. Microbiol.">
        <title>The Global Catalogue of Microorganisms (GCM) 10K type strain sequencing project: providing services to taxonomists for standard genome sequencing and annotation.</title>
        <authorList>
            <consortium name="The Broad Institute Genomics Platform"/>
            <consortium name="The Broad Institute Genome Sequencing Center for Infectious Disease"/>
            <person name="Wu L."/>
            <person name="Ma J."/>
        </authorList>
    </citation>
    <scope>NUCLEOTIDE SEQUENCE [LARGE SCALE GENOMIC DNA]</scope>
    <source>
        <strain evidence="2">KCTC 52274</strain>
    </source>
</reference>
<evidence type="ECO:0000313" key="1">
    <source>
        <dbReference type="EMBL" id="MFD2561465.1"/>
    </source>
</evidence>
<name>A0ABW5L982_9FLAO</name>
<evidence type="ECO:0008006" key="3">
    <source>
        <dbReference type="Google" id="ProtNLM"/>
    </source>
</evidence>